<sequence>MTTRPRHTRPNSVVYLGSDPLHLSSTPPGIPDLPEPPSPVSSTGSGLPSPPATNSTGSGSTGDPASIAVRGTTRSTTSMINTSNLKAFHAAFTDDPPNDDDDEDDNYNGNGEDDTARLNRRHSLKSVSVNENTIAIQRALTLKERTRLTIDKLSSYSRNTPSPSAHTRSSDSSSSTSRHQLLEQHHSGSETERELIDSDARPSTPKLHRTRLVSTPASPGKALLSIKQSNSTSSSSSEFPTRSRKRVSMAASDFAEVTSGRRMRSPDIHKVSQTSRRFPDVAQAALAAVASSRGRISPTANLKKRQPLPKEFFEASASASTTSASRGGSSSSSNPIENTESDYENGRVSIEPTTPHHTMSRSSSNMKFLQLSPRQQKNLNNTLTHSSLRHPFSDPRPNLQRSSTLRRHQTGGRWVSEDMSVASFHRTDGEADEDYEDVPNPQGRRQTLRTGGSADSALTVGVARSLVGEGLKAAGLKGGGAVGRRGDIFDENTPLREKVTRDRDRERAQRVEKIERSISRTGIRSQSRLEWEHENDEDQGHSSNIRSRGNTSDIRTRAGTVIGPRASTSMAIRDREREGVGGEPEPEPRTAPPHLRSYKSSYDLVLSHEALSRHEIDLGRETAQDREDRAPSSLSRHVPSPFGSTRRSLPNLLSNDGEASHLNLPRSNHNRLLHDSLQMFETHVARVPSTSSATTSDLLRNARNIAGAAEKLNLMARVAMTKALDAQINAEVDGSTSDEAADIWRTIGADYRDQMRVRDELVRSVTDFLLGVGRAVKDMTGGGDSHGRSVSLDEVGGRLTRNSMGSDGGSTGSGRRSEESRRSWGDDVKRLSTGPKRSESALSGRSSSMLNARDHETPISLRSRQSNESTNVSRAQESGRGNLVTFDSQETLHAVTFDPSPTPASRAHFNRNQERSGATLDRARTLPPLSIPKPLAQLPSESLTRRQTQTPASSTRHRPTTVGSNTVRGPFPLSSPNIPTTALTPHTVSNSQRQDFPILRSDSGSGSGKSSGATPRSTVTFSRSSTVSALTGLQQQQQLAEQQRQRKRTQSNSSASGAETTERVSRVTRTDTGSETERGPARTIGRQVDRSRMSLDGSRTLNGNVHPADRSAATSILPTSKPRERRKTVVDMWPRG</sequence>
<dbReference type="Proteomes" id="UP001163835">
    <property type="component" value="Unassembled WGS sequence"/>
</dbReference>
<gene>
    <name evidence="1" type="ORF">F5876DRAFT_79009</name>
</gene>
<proteinExistence type="predicted"/>
<accession>A0ACC1TU52</accession>
<dbReference type="EMBL" id="MU795243">
    <property type="protein sequence ID" value="KAJ3808163.1"/>
    <property type="molecule type" value="Genomic_DNA"/>
</dbReference>
<evidence type="ECO:0000313" key="2">
    <source>
        <dbReference type="Proteomes" id="UP001163835"/>
    </source>
</evidence>
<name>A0ACC1TU52_9AGAR</name>
<keyword evidence="2" id="KW-1185">Reference proteome</keyword>
<organism evidence="1 2">
    <name type="scientific">Lentinula aff. lateritia</name>
    <dbReference type="NCBI Taxonomy" id="2804960"/>
    <lineage>
        <taxon>Eukaryota</taxon>
        <taxon>Fungi</taxon>
        <taxon>Dikarya</taxon>
        <taxon>Basidiomycota</taxon>
        <taxon>Agaricomycotina</taxon>
        <taxon>Agaricomycetes</taxon>
        <taxon>Agaricomycetidae</taxon>
        <taxon>Agaricales</taxon>
        <taxon>Marasmiineae</taxon>
        <taxon>Omphalotaceae</taxon>
        <taxon>Lentinula</taxon>
    </lineage>
</organism>
<protein>
    <submittedName>
        <fullName evidence="1">Uncharacterized protein</fullName>
    </submittedName>
</protein>
<evidence type="ECO:0000313" key="1">
    <source>
        <dbReference type="EMBL" id="KAJ3808163.1"/>
    </source>
</evidence>
<reference evidence="1" key="1">
    <citation type="submission" date="2022-09" db="EMBL/GenBank/DDBJ databases">
        <title>A Global Phylogenomic Analysis of the Shiitake Genus Lentinula.</title>
        <authorList>
            <consortium name="DOE Joint Genome Institute"/>
            <person name="Sierra-Patev S."/>
            <person name="Min B."/>
            <person name="Naranjo-Ortiz M."/>
            <person name="Looney B."/>
            <person name="Konkel Z."/>
            <person name="Slot J.C."/>
            <person name="Sakamoto Y."/>
            <person name="Steenwyk J.L."/>
            <person name="Rokas A."/>
            <person name="Carro J."/>
            <person name="Camarero S."/>
            <person name="Ferreira P."/>
            <person name="Molpeceres G."/>
            <person name="Ruiz-Duenas F.J."/>
            <person name="Serrano A."/>
            <person name="Henrissat B."/>
            <person name="Drula E."/>
            <person name="Hughes K.W."/>
            <person name="Mata J.L."/>
            <person name="Ishikawa N.K."/>
            <person name="Vargas-Isla R."/>
            <person name="Ushijima S."/>
            <person name="Smith C.A."/>
            <person name="Ahrendt S."/>
            <person name="Andreopoulos W."/>
            <person name="He G."/>
            <person name="Labutti K."/>
            <person name="Lipzen A."/>
            <person name="Ng V."/>
            <person name="Riley R."/>
            <person name="Sandor L."/>
            <person name="Barry K."/>
            <person name="Martinez A.T."/>
            <person name="Xiao Y."/>
            <person name="Gibbons J.G."/>
            <person name="Terashima K."/>
            <person name="Grigoriev I.V."/>
            <person name="Hibbett D.S."/>
        </authorList>
    </citation>
    <scope>NUCLEOTIDE SEQUENCE</scope>
    <source>
        <strain evidence="1">TMI1499</strain>
    </source>
</reference>
<comment type="caution">
    <text evidence="1">The sequence shown here is derived from an EMBL/GenBank/DDBJ whole genome shotgun (WGS) entry which is preliminary data.</text>
</comment>